<evidence type="ECO:0000313" key="2">
    <source>
        <dbReference type="EMBL" id="GMI06957.1"/>
    </source>
</evidence>
<evidence type="ECO:0000256" key="1">
    <source>
        <dbReference type="SAM" id="MobiDB-lite"/>
    </source>
</evidence>
<feature type="region of interest" description="Disordered" evidence="1">
    <location>
        <begin position="29"/>
        <end position="79"/>
    </location>
</feature>
<feature type="compositionally biased region" description="Basic and acidic residues" evidence="1">
    <location>
        <begin position="37"/>
        <end position="51"/>
    </location>
</feature>
<proteinExistence type="predicted"/>
<feature type="compositionally biased region" description="Basic residues" evidence="1">
    <location>
        <begin position="421"/>
        <end position="435"/>
    </location>
</feature>
<evidence type="ECO:0000313" key="3">
    <source>
        <dbReference type="Proteomes" id="UP001165160"/>
    </source>
</evidence>
<dbReference type="Gene3D" id="3.40.630.30">
    <property type="match status" value="1"/>
</dbReference>
<evidence type="ECO:0008006" key="4">
    <source>
        <dbReference type="Google" id="ProtNLM"/>
    </source>
</evidence>
<dbReference type="InterPro" id="IPR016181">
    <property type="entry name" value="Acyl_CoA_acyltransferase"/>
</dbReference>
<dbReference type="Proteomes" id="UP001165160">
    <property type="component" value="Unassembled WGS sequence"/>
</dbReference>
<dbReference type="SUPFAM" id="SSF55729">
    <property type="entry name" value="Acyl-CoA N-acyltransferases (Nat)"/>
    <property type="match status" value="1"/>
</dbReference>
<comment type="caution">
    <text evidence="2">The sequence shown here is derived from an EMBL/GenBank/DDBJ whole genome shotgun (WGS) entry which is preliminary data.</text>
</comment>
<organism evidence="2 3">
    <name type="scientific">Triparma verrucosa</name>
    <dbReference type="NCBI Taxonomy" id="1606542"/>
    <lineage>
        <taxon>Eukaryota</taxon>
        <taxon>Sar</taxon>
        <taxon>Stramenopiles</taxon>
        <taxon>Ochrophyta</taxon>
        <taxon>Bolidophyceae</taxon>
        <taxon>Parmales</taxon>
        <taxon>Triparmaceae</taxon>
        <taxon>Triparma</taxon>
    </lineage>
</organism>
<dbReference type="EMBL" id="BRXX01000357">
    <property type="protein sequence ID" value="GMI06957.1"/>
    <property type="molecule type" value="Genomic_DNA"/>
</dbReference>
<gene>
    <name evidence="2" type="ORF">TrVE_jg13066</name>
</gene>
<sequence length="478" mass="54064">MPPSNNNERIVTKIDTSVITSASLPRMANGKNYTSSYKRDTKSTDYRRGLEKIYGPEVGRGAPRLLPPPSTSSSKSSSRKTTVSYNLSYVPQFLNTSFKHLLGLAHWPYSIPTSRKSKPTKQMRDEGRVESIIWCPGSREEWDDCVEEMTTLAAQASYRRAIKQSSSSGTISPPLSLQYIRERTDIDDPLKGYQVRHDGSGYLQGFVLMTTFTCWVGWFKWTSSHPQSGMAGRRGDGFDEGNVIASQLEECKRGGDPNGQGVVWPRIAEISLAGGLGCGEFLVSMALEDLVENMKYDFVVLQATPSSLSFYERFGFVRVGAVCRYATNPNSVVGYRHWTYKDEKHLSKHGGPSYMMAIDLKILRRKNRVGLKKLCKDYFVEEKPTIQRKLTEEWNYSENDLSIQNHPGFFAPVIKVKEKKRVKPPAAHSSKKRKSIKEWTAVKPEDYGKKPTQRRVNKYTAMKREMSEDDDLVGDAEV</sequence>
<reference evidence="3" key="1">
    <citation type="journal article" date="2023" name="Commun. Biol.">
        <title>Genome analysis of Parmales, the sister group of diatoms, reveals the evolutionary specialization of diatoms from phago-mixotrophs to photoautotrophs.</title>
        <authorList>
            <person name="Ban H."/>
            <person name="Sato S."/>
            <person name="Yoshikawa S."/>
            <person name="Yamada K."/>
            <person name="Nakamura Y."/>
            <person name="Ichinomiya M."/>
            <person name="Sato N."/>
            <person name="Blanc-Mathieu R."/>
            <person name="Endo H."/>
            <person name="Kuwata A."/>
            <person name="Ogata H."/>
        </authorList>
    </citation>
    <scope>NUCLEOTIDE SEQUENCE [LARGE SCALE GENOMIC DNA]</scope>
    <source>
        <strain evidence="3">NIES 3699</strain>
    </source>
</reference>
<accession>A0A9W7CER5</accession>
<keyword evidence="3" id="KW-1185">Reference proteome</keyword>
<name>A0A9W7CER5_9STRA</name>
<protein>
    <recommendedName>
        <fullName evidence="4">N-acetyltransferase domain-containing protein</fullName>
    </recommendedName>
</protein>
<feature type="region of interest" description="Disordered" evidence="1">
    <location>
        <begin position="421"/>
        <end position="453"/>
    </location>
</feature>
<dbReference type="AlphaFoldDB" id="A0A9W7CER5"/>